<dbReference type="AlphaFoldDB" id="A0A1X2G7G5"/>
<dbReference type="EMBL" id="MCGT01000035">
    <property type="protein sequence ID" value="ORX47029.1"/>
    <property type="molecule type" value="Genomic_DNA"/>
</dbReference>
<dbReference type="Proteomes" id="UP000242146">
    <property type="component" value="Unassembled WGS sequence"/>
</dbReference>
<evidence type="ECO:0000313" key="1">
    <source>
        <dbReference type="EMBL" id="ORX47029.1"/>
    </source>
</evidence>
<evidence type="ECO:0000313" key="2">
    <source>
        <dbReference type="Proteomes" id="UP000242146"/>
    </source>
</evidence>
<comment type="caution">
    <text evidence="1">The sequence shown here is derived from an EMBL/GenBank/DDBJ whole genome shotgun (WGS) entry which is preliminary data.</text>
</comment>
<proteinExistence type="predicted"/>
<keyword evidence="2" id="KW-1185">Reference proteome</keyword>
<sequence length="131" mass="15081">MSHLFIRQYVTTILSRPSPVIPPAMFTQVFFTSVFQLLMGNQITNKKLLSKEFRQGIETAFAAFRAIYGPSGRCPLCPPVSSAVPRRRPIHLPWPLHRPPYKKIGKIMWSKEFPIVLSSSYRQNYEGLCRN</sequence>
<name>A0A1X2G7G5_9FUNG</name>
<reference evidence="1 2" key="1">
    <citation type="submission" date="2016-07" db="EMBL/GenBank/DDBJ databases">
        <title>Pervasive Adenine N6-methylation of Active Genes in Fungi.</title>
        <authorList>
            <consortium name="DOE Joint Genome Institute"/>
            <person name="Mondo S.J."/>
            <person name="Dannebaum R.O."/>
            <person name="Kuo R.C."/>
            <person name="Labutti K."/>
            <person name="Haridas S."/>
            <person name="Kuo A."/>
            <person name="Salamov A."/>
            <person name="Ahrendt S.R."/>
            <person name="Lipzen A."/>
            <person name="Sullivan W."/>
            <person name="Andreopoulos W.B."/>
            <person name="Clum A."/>
            <person name="Lindquist E."/>
            <person name="Daum C."/>
            <person name="Ramamoorthy G.K."/>
            <person name="Gryganskyi A."/>
            <person name="Culley D."/>
            <person name="Magnuson J.K."/>
            <person name="James T.Y."/>
            <person name="O'Malley M.A."/>
            <person name="Stajich J.E."/>
            <person name="Spatafora J.W."/>
            <person name="Visel A."/>
            <person name="Grigoriev I.V."/>
        </authorList>
    </citation>
    <scope>NUCLEOTIDE SEQUENCE [LARGE SCALE GENOMIC DNA]</scope>
    <source>
        <strain evidence="1 2">NRRL 3301</strain>
    </source>
</reference>
<gene>
    <name evidence="1" type="ORF">DM01DRAFT_1145695</name>
</gene>
<organism evidence="1 2">
    <name type="scientific">Hesseltinella vesiculosa</name>
    <dbReference type="NCBI Taxonomy" id="101127"/>
    <lineage>
        <taxon>Eukaryota</taxon>
        <taxon>Fungi</taxon>
        <taxon>Fungi incertae sedis</taxon>
        <taxon>Mucoromycota</taxon>
        <taxon>Mucoromycotina</taxon>
        <taxon>Mucoromycetes</taxon>
        <taxon>Mucorales</taxon>
        <taxon>Cunninghamellaceae</taxon>
        <taxon>Hesseltinella</taxon>
    </lineage>
</organism>
<accession>A0A1X2G7G5</accession>
<dbReference type="STRING" id="101127.A0A1X2G7G5"/>
<protein>
    <submittedName>
        <fullName evidence="1">Uncharacterized protein</fullName>
    </submittedName>
</protein>